<evidence type="ECO:0000256" key="1">
    <source>
        <dbReference type="SAM" id="Phobius"/>
    </source>
</evidence>
<proteinExistence type="predicted"/>
<dbReference type="Proteomes" id="UP000887540">
    <property type="component" value="Unplaced"/>
</dbReference>
<dbReference type="WBParaSite" id="ACRNAN_scaffold22622.g26739.t1">
    <property type="protein sequence ID" value="ACRNAN_scaffold22622.g26739.t1"/>
    <property type="gene ID" value="ACRNAN_scaffold22622.g26739"/>
</dbReference>
<reference evidence="3" key="1">
    <citation type="submission" date="2022-11" db="UniProtKB">
        <authorList>
            <consortium name="WormBaseParasite"/>
        </authorList>
    </citation>
    <scope>IDENTIFICATION</scope>
</reference>
<feature type="transmembrane region" description="Helical" evidence="1">
    <location>
        <begin position="122"/>
        <end position="145"/>
    </location>
</feature>
<dbReference type="PANTHER" id="PTHR34851:SF5">
    <property type="entry name" value="MARVEL DOMAIN-CONTAINING PROTEIN"/>
    <property type="match status" value="1"/>
</dbReference>
<keyword evidence="1" id="KW-0812">Transmembrane</keyword>
<sequence length="170" mass="18996">MSTEHCCCGYIHTGALLIGYLVIIVGISELLEFVVTGNGEHVMGSVLDVIIGGCILYADKYHKPGGYLPYLIVGAIGIVVYTVLIICFVTMAIAVPDTLLNYTQDYGYGTQLKDREKTAIRVIFFFVAAVLAFLDCIAIWFWMVVYRAYQHMKGVEEYDRGQTYQVKLNV</sequence>
<feature type="transmembrane region" description="Helical" evidence="1">
    <location>
        <begin position="39"/>
        <end position="58"/>
    </location>
</feature>
<protein>
    <submittedName>
        <fullName evidence="3">Uncharacterized protein</fullName>
    </submittedName>
</protein>
<evidence type="ECO:0000313" key="2">
    <source>
        <dbReference type="Proteomes" id="UP000887540"/>
    </source>
</evidence>
<feature type="transmembrane region" description="Helical" evidence="1">
    <location>
        <begin position="70"/>
        <end position="95"/>
    </location>
</feature>
<dbReference type="PANTHER" id="PTHR34851">
    <property type="entry name" value="PROTEIN CBG05235-RELATED"/>
    <property type="match status" value="1"/>
</dbReference>
<evidence type="ECO:0000313" key="3">
    <source>
        <dbReference type="WBParaSite" id="ACRNAN_scaffold22622.g26739.t1"/>
    </source>
</evidence>
<keyword evidence="2" id="KW-1185">Reference proteome</keyword>
<organism evidence="2 3">
    <name type="scientific">Acrobeloides nanus</name>
    <dbReference type="NCBI Taxonomy" id="290746"/>
    <lineage>
        <taxon>Eukaryota</taxon>
        <taxon>Metazoa</taxon>
        <taxon>Ecdysozoa</taxon>
        <taxon>Nematoda</taxon>
        <taxon>Chromadorea</taxon>
        <taxon>Rhabditida</taxon>
        <taxon>Tylenchina</taxon>
        <taxon>Cephalobomorpha</taxon>
        <taxon>Cephaloboidea</taxon>
        <taxon>Cephalobidae</taxon>
        <taxon>Acrobeloides</taxon>
    </lineage>
</organism>
<dbReference type="AlphaFoldDB" id="A0A914DBH8"/>
<feature type="transmembrane region" description="Helical" evidence="1">
    <location>
        <begin position="7"/>
        <end position="27"/>
    </location>
</feature>
<name>A0A914DBH8_9BILA</name>
<accession>A0A914DBH8</accession>
<keyword evidence="1" id="KW-0472">Membrane</keyword>
<keyword evidence="1" id="KW-1133">Transmembrane helix</keyword>